<evidence type="ECO:0000256" key="4">
    <source>
        <dbReference type="PROSITE-ProRule" id="PRU00221"/>
    </source>
</evidence>
<accession>A0A0B6ZLG8</accession>
<comment type="similarity">
    <text evidence="3">Belongs to the WD repeat GAD-1 family.</text>
</comment>
<dbReference type="GO" id="GO:0005634">
    <property type="term" value="C:nucleus"/>
    <property type="evidence" value="ECO:0007669"/>
    <property type="project" value="TreeGrafter"/>
</dbReference>
<evidence type="ECO:0000256" key="2">
    <source>
        <dbReference type="ARBA" id="ARBA00022737"/>
    </source>
</evidence>
<feature type="repeat" description="WD" evidence="4">
    <location>
        <begin position="324"/>
        <end position="360"/>
    </location>
</feature>
<dbReference type="InterPro" id="IPR015943">
    <property type="entry name" value="WD40/YVTN_repeat-like_dom_sf"/>
</dbReference>
<evidence type="ECO:0000256" key="1">
    <source>
        <dbReference type="ARBA" id="ARBA00022574"/>
    </source>
</evidence>
<dbReference type="PANTHER" id="PTHR16017">
    <property type="entry name" value="GASTRULATION DEFECTIVE PROTEIN 1-RELATED"/>
    <property type="match status" value="1"/>
</dbReference>
<gene>
    <name evidence="6" type="primary">ORF67423</name>
</gene>
<proteinExistence type="inferred from homology"/>
<organism evidence="6">
    <name type="scientific">Arion vulgaris</name>
    <dbReference type="NCBI Taxonomy" id="1028688"/>
    <lineage>
        <taxon>Eukaryota</taxon>
        <taxon>Metazoa</taxon>
        <taxon>Spiralia</taxon>
        <taxon>Lophotrochozoa</taxon>
        <taxon>Mollusca</taxon>
        <taxon>Gastropoda</taxon>
        <taxon>Heterobranchia</taxon>
        <taxon>Euthyneura</taxon>
        <taxon>Panpulmonata</taxon>
        <taxon>Eupulmonata</taxon>
        <taxon>Stylommatophora</taxon>
        <taxon>Helicina</taxon>
        <taxon>Arionoidea</taxon>
        <taxon>Arionidae</taxon>
        <taxon>Arion</taxon>
    </lineage>
</organism>
<dbReference type="PROSITE" id="PS50082">
    <property type="entry name" value="WD_REPEATS_2"/>
    <property type="match status" value="4"/>
</dbReference>
<feature type="compositionally biased region" description="Acidic residues" evidence="5">
    <location>
        <begin position="197"/>
        <end position="210"/>
    </location>
</feature>
<dbReference type="PRINTS" id="PR00320">
    <property type="entry name" value="GPROTEINBRPT"/>
</dbReference>
<dbReference type="PROSITE" id="PS50294">
    <property type="entry name" value="WD_REPEATS_REGION"/>
    <property type="match status" value="2"/>
</dbReference>
<feature type="repeat" description="WD" evidence="4">
    <location>
        <begin position="223"/>
        <end position="255"/>
    </location>
</feature>
<dbReference type="SMART" id="SM00320">
    <property type="entry name" value="WD40"/>
    <property type="match status" value="4"/>
</dbReference>
<keyword evidence="1 4" id="KW-0853">WD repeat</keyword>
<dbReference type="EMBL" id="HACG01021856">
    <property type="protein sequence ID" value="CEK68721.1"/>
    <property type="molecule type" value="Transcribed_RNA"/>
</dbReference>
<feature type="compositionally biased region" description="Basic and acidic residues" evidence="5">
    <location>
        <begin position="77"/>
        <end position="90"/>
    </location>
</feature>
<feature type="region of interest" description="Disordered" evidence="5">
    <location>
        <begin position="164"/>
        <end position="215"/>
    </location>
</feature>
<dbReference type="GO" id="GO:0035861">
    <property type="term" value="C:site of double-strand break"/>
    <property type="evidence" value="ECO:0007669"/>
    <property type="project" value="TreeGrafter"/>
</dbReference>
<feature type="repeat" description="WD" evidence="4">
    <location>
        <begin position="421"/>
        <end position="455"/>
    </location>
</feature>
<evidence type="ECO:0000313" key="6">
    <source>
        <dbReference type="EMBL" id="CEK68721.1"/>
    </source>
</evidence>
<dbReference type="PANTHER" id="PTHR16017:SF0">
    <property type="entry name" value="WD REPEAT-CONTAINING PROTEIN 70"/>
    <property type="match status" value="1"/>
</dbReference>
<dbReference type="SUPFAM" id="SSF50978">
    <property type="entry name" value="WD40 repeat-like"/>
    <property type="match status" value="1"/>
</dbReference>
<dbReference type="InterPro" id="IPR001680">
    <property type="entry name" value="WD40_rpt"/>
</dbReference>
<feature type="repeat" description="WD" evidence="4">
    <location>
        <begin position="373"/>
        <end position="414"/>
    </location>
</feature>
<evidence type="ECO:0000256" key="3">
    <source>
        <dbReference type="ARBA" id="ARBA00038343"/>
    </source>
</evidence>
<feature type="compositionally biased region" description="Basic and acidic residues" evidence="5">
    <location>
        <begin position="43"/>
        <end position="52"/>
    </location>
</feature>
<dbReference type="Pfam" id="PF00400">
    <property type="entry name" value="WD40"/>
    <property type="match status" value="4"/>
</dbReference>
<evidence type="ECO:0000256" key="5">
    <source>
        <dbReference type="SAM" id="MobiDB-lite"/>
    </source>
</evidence>
<dbReference type="InterPro" id="IPR020472">
    <property type="entry name" value="WD40_PAC1"/>
</dbReference>
<keyword evidence="2" id="KW-0677">Repeat</keyword>
<name>A0A0B6ZLG8_9EUPU</name>
<dbReference type="FunFam" id="2.130.10.10:FF:001038">
    <property type="entry name" value="WD repeat domain 70"/>
    <property type="match status" value="1"/>
</dbReference>
<dbReference type="InterPro" id="IPR036322">
    <property type="entry name" value="WD40_repeat_dom_sf"/>
</dbReference>
<dbReference type="InterPro" id="IPR051858">
    <property type="entry name" value="WD_repeat_GAD-1"/>
</dbReference>
<sequence>MECGDGKDGVTKKARTFDFMTMFQEARKSALERTASTNTADLEVSKDKEGSKTTKSNPKKHSIKARSSSEENSSESEDTRQRERPADRKTYQTKQLEESDEDIGPPLPPGFKPFSAAVHEQNVSLSTQKLKSFNADSMENDSEEEADIGPILPPGFKPVVTALASSSENVEDPRIERENIDEDYSDSMAMRTGKLSDDEDDDDGDTEDDNPLNKIPTSHEIVLDHGQKTVSALALDPSGARLVSGGFDFDVKLWDFAGMDASLKNFRSLRPCECHQIKGLEYSITGDTLLVIPGNAQAKILDRDGFEVMECVKGDQYLVDQASTKGHTASLNSGCWNPKLREEFLTCSNDCTLRMWDVNNKLRHKNIIKTKSVGGRKTVPTSCTYSNDGRYVVAGCNDGSIQLWDHNKHSFVNVAMQNKNAHRNGSDITCLKFSYDSCTLASRGGDDTLKLWDLRKFQQPVKTAGGLPNFFPILCV</sequence>
<reference evidence="6" key="1">
    <citation type="submission" date="2014-12" db="EMBL/GenBank/DDBJ databases">
        <title>Insight into the proteome of Arion vulgaris.</title>
        <authorList>
            <person name="Aradska J."/>
            <person name="Bulat T."/>
            <person name="Smidak R."/>
            <person name="Sarate P."/>
            <person name="Gangsoo J."/>
            <person name="Sialana F."/>
            <person name="Bilban M."/>
            <person name="Lubec G."/>
        </authorList>
    </citation>
    <scope>NUCLEOTIDE SEQUENCE</scope>
    <source>
        <tissue evidence="6">Skin</tissue>
    </source>
</reference>
<dbReference type="Gene3D" id="2.130.10.10">
    <property type="entry name" value="YVTN repeat-like/Quinoprotein amine dehydrogenase"/>
    <property type="match status" value="2"/>
</dbReference>
<protein>
    <submittedName>
        <fullName evidence="6">Uncharacterized protein</fullName>
    </submittedName>
</protein>
<dbReference type="AlphaFoldDB" id="A0A0B6ZLG8"/>
<feature type="region of interest" description="Disordered" evidence="5">
    <location>
        <begin position="28"/>
        <end position="114"/>
    </location>
</feature>